<evidence type="ECO:0000313" key="1">
    <source>
        <dbReference type="EMBL" id="MBZ4184779.1"/>
    </source>
</evidence>
<evidence type="ECO:0000313" key="2">
    <source>
        <dbReference type="Proteomes" id="UP001430290"/>
    </source>
</evidence>
<proteinExistence type="predicted"/>
<keyword evidence="2" id="KW-1185">Reference proteome</keyword>
<organism evidence="1 2">
    <name type="scientific">Thermomonas beijingensis</name>
    <dbReference type="NCBI Taxonomy" id="2872701"/>
    <lineage>
        <taxon>Bacteria</taxon>
        <taxon>Pseudomonadati</taxon>
        <taxon>Pseudomonadota</taxon>
        <taxon>Gammaproteobacteria</taxon>
        <taxon>Lysobacterales</taxon>
        <taxon>Lysobacteraceae</taxon>
        <taxon>Thermomonas</taxon>
    </lineage>
</organism>
<accession>A0ABS7TA95</accession>
<dbReference type="EMBL" id="JAIQDJ010000001">
    <property type="protein sequence ID" value="MBZ4184779.1"/>
    <property type="molecule type" value="Genomic_DNA"/>
</dbReference>
<protein>
    <submittedName>
        <fullName evidence="1">Uncharacterized protein</fullName>
    </submittedName>
</protein>
<comment type="caution">
    <text evidence="1">The sequence shown here is derived from an EMBL/GenBank/DDBJ whole genome shotgun (WGS) entry which is preliminary data.</text>
</comment>
<reference evidence="1" key="1">
    <citation type="submission" date="2021-09" db="EMBL/GenBank/DDBJ databases">
        <authorList>
            <person name="Wu T."/>
            <person name="Guo S.Z."/>
        </authorList>
    </citation>
    <scope>NUCLEOTIDE SEQUENCE</scope>
    <source>
        <strain evidence="1">RSS-23</strain>
    </source>
</reference>
<sequence length="333" mass="36178">MSTPLHARTLRNLRNTRDLRAEMLSLAAELAADSQAEGQVRVIDSAITEATIRKEWDTLLPAIAPKVRTRMALVVDETEATSVNEARSKESGLVSLDKPNYLFEVLRLLLGASLENDGPQREAGIAAHIEGKQVGLVETLGASITPVRSALSALRDAGLIRDLRWLEIAPQDLSMEQLSRMGALPQTLRFRFERGAGIKPPADLVKRALPLLGPDGPPSWCSFALSGTPVATQDVPVLDLAGTPRLDLVAHVDRDARAFDANVLRLLDDGLEFEPNMLAPAPVVVTLVRAGTQFVRDAGIGRTRCAYECDVFLSLLDMGLREQAIHYAKAVRA</sequence>
<gene>
    <name evidence="1" type="ORF">K7B09_00365</name>
</gene>
<name>A0ABS7TA95_9GAMM</name>
<dbReference type="Proteomes" id="UP001430290">
    <property type="component" value="Unassembled WGS sequence"/>
</dbReference>
<dbReference type="RefSeq" id="WP_223625392.1">
    <property type="nucleotide sequence ID" value="NZ_JAIQDJ010000001.1"/>
</dbReference>